<evidence type="ECO:0008006" key="5">
    <source>
        <dbReference type="Google" id="ProtNLM"/>
    </source>
</evidence>
<dbReference type="STRING" id="400055.SAMN04490243_0492"/>
<gene>
    <name evidence="3" type="ORF">SAMN04490243_0492</name>
</gene>
<organism evidence="3 4">
    <name type="scientific">Robiginitalea myxolifaciens</name>
    <dbReference type="NCBI Taxonomy" id="400055"/>
    <lineage>
        <taxon>Bacteria</taxon>
        <taxon>Pseudomonadati</taxon>
        <taxon>Bacteroidota</taxon>
        <taxon>Flavobacteriia</taxon>
        <taxon>Flavobacteriales</taxon>
        <taxon>Flavobacteriaceae</taxon>
        <taxon>Robiginitalea</taxon>
    </lineage>
</organism>
<feature type="coiled-coil region" evidence="1">
    <location>
        <begin position="27"/>
        <end position="102"/>
    </location>
</feature>
<dbReference type="AlphaFoldDB" id="A0A1I6FRD2"/>
<evidence type="ECO:0000256" key="2">
    <source>
        <dbReference type="SAM" id="SignalP"/>
    </source>
</evidence>
<sequence>MNHILRTTIVFICCLIASSVLAQEGDYSDRIEQLREAREQVEISEKEALKMEILDIEKRLEAGEINSEEAQRLKQEAAEKRALNIEDRRQMIDREIALLERNAGEVAEDPEEEDNVEYIEVDFGFGEGSWVHWKSDRDFKYDRRTYSDLVFAFGLNNAIIDGENLEDSPYRLGGSRFFEIGYGWRTRVFKNSNFMRINYGFSFQFNGLKPENNQYFVRDNGETRLEEFEFDLDKSKFRMDNLVFPLHFEFGPSKFKEYEDRVRYSLHNQFRIGFGGYAGINLGSRQKLKYSENGDNRKDKLKGRYNTSDFIYGLSAYAGVEGVLLYVKYDLNPIFQDAAVEQRNISLGLRFDL</sequence>
<evidence type="ECO:0000313" key="3">
    <source>
        <dbReference type="EMBL" id="SFR32458.1"/>
    </source>
</evidence>
<keyword evidence="1" id="KW-0175">Coiled coil</keyword>
<feature type="chain" id="PRO_5011493633" description="Outer membrane protein beta-barrel domain-containing protein" evidence="2">
    <location>
        <begin position="23"/>
        <end position="353"/>
    </location>
</feature>
<name>A0A1I6FRD2_9FLAO</name>
<protein>
    <recommendedName>
        <fullName evidence="5">Outer membrane protein beta-barrel domain-containing protein</fullName>
    </recommendedName>
</protein>
<keyword evidence="4" id="KW-1185">Reference proteome</keyword>
<evidence type="ECO:0000313" key="4">
    <source>
        <dbReference type="Proteomes" id="UP000199534"/>
    </source>
</evidence>
<keyword evidence="2" id="KW-0732">Signal</keyword>
<accession>A0A1I6FRD2</accession>
<dbReference type="EMBL" id="FOYQ01000001">
    <property type="protein sequence ID" value="SFR32458.1"/>
    <property type="molecule type" value="Genomic_DNA"/>
</dbReference>
<proteinExistence type="predicted"/>
<reference evidence="3 4" key="1">
    <citation type="submission" date="2016-10" db="EMBL/GenBank/DDBJ databases">
        <authorList>
            <person name="de Groot N.N."/>
        </authorList>
    </citation>
    <scope>NUCLEOTIDE SEQUENCE [LARGE SCALE GENOMIC DNA]</scope>
    <source>
        <strain evidence="3 4">DSM 21019</strain>
    </source>
</reference>
<evidence type="ECO:0000256" key="1">
    <source>
        <dbReference type="SAM" id="Coils"/>
    </source>
</evidence>
<dbReference type="OrthoDB" id="1466811at2"/>
<dbReference type="Proteomes" id="UP000199534">
    <property type="component" value="Unassembled WGS sequence"/>
</dbReference>
<dbReference type="RefSeq" id="WP_092980396.1">
    <property type="nucleotide sequence ID" value="NZ_FOYQ01000001.1"/>
</dbReference>
<feature type="signal peptide" evidence="2">
    <location>
        <begin position="1"/>
        <end position="22"/>
    </location>
</feature>